<dbReference type="Proteomes" id="UP000054166">
    <property type="component" value="Unassembled WGS sequence"/>
</dbReference>
<name>A0A0C3AGR1_PILCF</name>
<proteinExistence type="predicted"/>
<evidence type="ECO:0000313" key="1">
    <source>
        <dbReference type="EMBL" id="KIM72993.1"/>
    </source>
</evidence>
<dbReference type="STRING" id="765440.A0A0C3AGR1"/>
<evidence type="ECO:0000313" key="2">
    <source>
        <dbReference type="Proteomes" id="UP000054166"/>
    </source>
</evidence>
<keyword evidence="2" id="KW-1185">Reference proteome</keyword>
<gene>
    <name evidence="1" type="ORF">PILCRDRAFT_93235</name>
</gene>
<protein>
    <submittedName>
        <fullName evidence="1">Uncharacterized protein</fullName>
    </submittedName>
</protein>
<reference evidence="1 2" key="1">
    <citation type="submission" date="2014-04" db="EMBL/GenBank/DDBJ databases">
        <authorList>
            <consortium name="DOE Joint Genome Institute"/>
            <person name="Kuo A."/>
            <person name="Tarkka M."/>
            <person name="Buscot F."/>
            <person name="Kohler A."/>
            <person name="Nagy L.G."/>
            <person name="Floudas D."/>
            <person name="Copeland A."/>
            <person name="Barry K.W."/>
            <person name="Cichocki N."/>
            <person name="Veneault-Fourrey C."/>
            <person name="LaButti K."/>
            <person name="Lindquist E.A."/>
            <person name="Lipzen A."/>
            <person name="Lundell T."/>
            <person name="Morin E."/>
            <person name="Murat C."/>
            <person name="Sun H."/>
            <person name="Tunlid A."/>
            <person name="Henrissat B."/>
            <person name="Grigoriev I.V."/>
            <person name="Hibbett D.S."/>
            <person name="Martin F."/>
            <person name="Nordberg H.P."/>
            <person name="Cantor M.N."/>
            <person name="Hua S.X."/>
        </authorList>
    </citation>
    <scope>NUCLEOTIDE SEQUENCE [LARGE SCALE GENOMIC DNA]</scope>
    <source>
        <strain evidence="1 2">F 1598</strain>
    </source>
</reference>
<organism evidence="1 2">
    <name type="scientific">Piloderma croceum (strain F 1598)</name>
    <dbReference type="NCBI Taxonomy" id="765440"/>
    <lineage>
        <taxon>Eukaryota</taxon>
        <taxon>Fungi</taxon>
        <taxon>Dikarya</taxon>
        <taxon>Basidiomycota</taxon>
        <taxon>Agaricomycotina</taxon>
        <taxon>Agaricomycetes</taxon>
        <taxon>Agaricomycetidae</taxon>
        <taxon>Atheliales</taxon>
        <taxon>Atheliaceae</taxon>
        <taxon>Piloderma</taxon>
    </lineage>
</organism>
<reference evidence="2" key="2">
    <citation type="submission" date="2015-01" db="EMBL/GenBank/DDBJ databases">
        <title>Evolutionary Origins and Diversification of the Mycorrhizal Mutualists.</title>
        <authorList>
            <consortium name="DOE Joint Genome Institute"/>
            <consortium name="Mycorrhizal Genomics Consortium"/>
            <person name="Kohler A."/>
            <person name="Kuo A."/>
            <person name="Nagy L.G."/>
            <person name="Floudas D."/>
            <person name="Copeland A."/>
            <person name="Barry K.W."/>
            <person name="Cichocki N."/>
            <person name="Veneault-Fourrey C."/>
            <person name="LaButti K."/>
            <person name="Lindquist E.A."/>
            <person name="Lipzen A."/>
            <person name="Lundell T."/>
            <person name="Morin E."/>
            <person name="Murat C."/>
            <person name="Riley R."/>
            <person name="Ohm R."/>
            <person name="Sun H."/>
            <person name="Tunlid A."/>
            <person name="Henrissat B."/>
            <person name="Grigoriev I.V."/>
            <person name="Hibbett D.S."/>
            <person name="Martin F."/>
        </authorList>
    </citation>
    <scope>NUCLEOTIDE SEQUENCE [LARGE SCALE GENOMIC DNA]</scope>
    <source>
        <strain evidence="2">F 1598</strain>
    </source>
</reference>
<accession>A0A0C3AGR1</accession>
<dbReference type="Gene3D" id="1.25.10.10">
    <property type="entry name" value="Leucine-rich Repeat Variant"/>
    <property type="match status" value="1"/>
</dbReference>
<dbReference type="AlphaFoldDB" id="A0A0C3AGR1"/>
<dbReference type="HOGENOM" id="CLU_1384631_0_0_1"/>
<dbReference type="InParanoid" id="A0A0C3AGR1"/>
<sequence length="197" mass="22430">MGVGEGGEGNAYWRTSIPLKNNHTSGNRSSIPQYFEAQSRAAMWAEICQTMGPKFELKHPAVMPPLLSAANTSAKMMRTWNEKGHRREMPDVQDRNIYFLTLQARFALYLAQSLDQTLQSLRFYFHDGLGTLAGRQKNRSQRPASELADDKEDLAKLMYYINPKYSSCKMVVTGAKLEDNLRFNPRMVCSNSIPIWT</sequence>
<dbReference type="InterPro" id="IPR011989">
    <property type="entry name" value="ARM-like"/>
</dbReference>
<dbReference type="EMBL" id="KN833097">
    <property type="protein sequence ID" value="KIM72993.1"/>
    <property type="molecule type" value="Genomic_DNA"/>
</dbReference>